<dbReference type="STRING" id="63057.A0A2P5AAD5"/>
<gene>
    <name evidence="2" type="ORF">TorRG33x02_354850</name>
</gene>
<name>A0A2P5AAD5_TREOI</name>
<accession>A0A2P5AAD5</accession>
<dbReference type="Gene3D" id="1.25.40.20">
    <property type="entry name" value="Ankyrin repeat-containing domain"/>
    <property type="match status" value="1"/>
</dbReference>
<protein>
    <submittedName>
        <fullName evidence="2">Transmembrane protein</fullName>
    </submittedName>
</protein>
<dbReference type="Proteomes" id="UP000237000">
    <property type="component" value="Unassembled WGS sequence"/>
</dbReference>
<reference evidence="3" key="1">
    <citation type="submission" date="2016-06" db="EMBL/GenBank/DDBJ databases">
        <title>Parallel loss of symbiosis genes in relatives of nitrogen-fixing non-legume Parasponia.</title>
        <authorList>
            <person name="Van Velzen R."/>
            <person name="Holmer R."/>
            <person name="Bu F."/>
            <person name="Rutten L."/>
            <person name="Van Zeijl A."/>
            <person name="Liu W."/>
            <person name="Santuari L."/>
            <person name="Cao Q."/>
            <person name="Sharma T."/>
            <person name="Shen D."/>
            <person name="Roswanjaya Y."/>
            <person name="Wardhani T."/>
            <person name="Kalhor M.S."/>
            <person name="Jansen J."/>
            <person name="Van den Hoogen J."/>
            <person name="Gungor B."/>
            <person name="Hartog M."/>
            <person name="Hontelez J."/>
            <person name="Verver J."/>
            <person name="Yang W.-C."/>
            <person name="Schijlen E."/>
            <person name="Repin R."/>
            <person name="Schilthuizen M."/>
            <person name="Schranz E."/>
            <person name="Heidstra R."/>
            <person name="Miyata K."/>
            <person name="Fedorova E."/>
            <person name="Kohlen W."/>
            <person name="Bisseling T."/>
            <person name="Smit S."/>
            <person name="Geurts R."/>
        </authorList>
    </citation>
    <scope>NUCLEOTIDE SEQUENCE [LARGE SCALE GENOMIC DNA]</scope>
    <source>
        <strain evidence="3">cv. RG33-2</strain>
    </source>
</reference>
<dbReference type="EMBL" id="JXTC01001009">
    <property type="protein sequence ID" value="PON33493.1"/>
    <property type="molecule type" value="Genomic_DNA"/>
</dbReference>
<proteinExistence type="predicted"/>
<dbReference type="Pfam" id="PF12796">
    <property type="entry name" value="Ank_2"/>
    <property type="match status" value="1"/>
</dbReference>
<dbReference type="InterPro" id="IPR002110">
    <property type="entry name" value="Ankyrin_rpt"/>
</dbReference>
<dbReference type="InParanoid" id="A0A2P5AAD5"/>
<dbReference type="PANTHER" id="PTHR24121:SF21">
    <property type="entry name" value="ANKYRIN REPEAT FAMILY PROTEIN"/>
    <property type="match status" value="1"/>
</dbReference>
<organism evidence="2 3">
    <name type="scientific">Trema orientale</name>
    <name type="common">Charcoal tree</name>
    <name type="synonym">Celtis orientalis</name>
    <dbReference type="NCBI Taxonomy" id="63057"/>
    <lineage>
        <taxon>Eukaryota</taxon>
        <taxon>Viridiplantae</taxon>
        <taxon>Streptophyta</taxon>
        <taxon>Embryophyta</taxon>
        <taxon>Tracheophyta</taxon>
        <taxon>Spermatophyta</taxon>
        <taxon>Magnoliopsida</taxon>
        <taxon>eudicotyledons</taxon>
        <taxon>Gunneridae</taxon>
        <taxon>Pentapetalae</taxon>
        <taxon>rosids</taxon>
        <taxon>fabids</taxon>
        <taxon>Rosales</taxon>
        <taxon>Cannabaceae</taxon>
        <taxon>Trema</taxon>
    </lineage>
</organism>
<sequence>MAEAASGSTSTVQVALTNTQPNSVQSHPDAPRIDVGTSIRPRRPSSHFLEGPRIEYLKVCVPLYYAALNGDWATAKRILNEHPQALNAAISYKHETALHIAARANQVHLVKLLVNTMKEDIDLTLQDLEGNTSFSLAVAAGASQVIEILMHKNPELATTRVVKK</sequence>
<evidence type="ECO:0000256" key="1">
    <source>
        <dbReference type="SAM" id="MobiDB-lite"/>
    </source>
</evidence>
<evidence type="ECO:0000313" key="3">
    <source>
        <dbReference type="Proteomes" id="UP000237000"/>
    </source>
</evidence>
<feature type="region of interest" description="Disordered" evidence="1">
    <location>
        <begin position="18"/>
        <end position="37"/>
    </location>
</feature>
<keyword evidence="2" id="KW-0472">Membrane</keyword>
<keyword evidence="2" id="KW-0812">Transmembrane</keyword>
<dbReference type="InterPro" id="IPR036770">
    <property type="entry name" value="Ankyrin_rpt-contain_sf"/>
</dbReference>
<comment type="caution">
    <text evidence="2">The sequence shown here is derived from an EMBL/GenBank/DDBJ whole genome shotgun (WGS) entry which is preliminary data.</text>
</comment>
<evidence type="ECO:0000313" key="2">
    <source>
        <dbReference type="EMBL" id="PON33493.1"/>
    </source>
</evidence>
<dbReference type="SMART" id="SM00248">
    <property type="entry name" value="ANK"/>
    <property type="match status" value="3"/>
</dbReference>
<dbReference type="OrthoDB" id="1925304at2759"/>
<dbReference type="SUPFAM" id="SSF48403">
    <property type="entry name" value="Ankyrin repeat"/>
    <property type="match status" value="1"/>
</dbReference>
<keyword evidence="3" id="KW-1185">Reference proteome</keyword>
<dbReference type="AlphaFoldDB" id="A0A2P5AAD5"/>
<dbReference type="PANTHER" id="PTHR24121">
    <property type="entry name" value="NO MECHANORECEPTOR POTENTIAL C, ISOFORM D-RELATED"/>
    <property type="match status" value="1"/>
</dbReference>